<organism evidence="1 2">
    <name type="scientific">Corallococcus exercitus</name>
    <dbReference type="NCBI Taxonomy" id="2316736"/>
    <lineage>
        <taxon>Bacteria</taxon>
        <taxon>Pseudomonadati</taxon>
        <taxon>Myxococcota</taxon>
        <taxon>Myxococcia</taxon>
        <taxon>Myxococcales</taxon>
        <taxon>Cystobacterineae</taxon>
        <taxon>Myxococcaceae</taxon>
        <taxon>Corallococcus</taxon>
    </lineage>
</organism>
<dbReference type="EMBL" id="JABFJV010000528">
    <property type="protein sequence ID" value="NOK39627.1"/>
    <property type="molecule type" value="Genomic_DNA"/>
</dbReference>
<gene>
    <name evidence="1" type="ORF">HMI49_41335</name>
</gene>
<reference evidence="1 2" key="1">
    <citation type="submission" date="2020-05" db="EMBL/GenBank/DDBJ databases">
        <authorList>
            <person name="Whitworth D."/>
        </authorList>
    </citation>
    <scope>NUCLEOTIDE SEQUENCE [LARGE SCALE GENOMIC DNA]</scope>
    <source>
        <strain evidence="1 2">AB043B</strain>
    </source>
</reference>
<dbReference type="PANTHER" id="PTHR14136">
    <property type="entry name" value="BTB_POZ DOMAIN-CONTAINING PROTEIN KCTD9"/>
    <property type="match status" value="1"/>
</dbReference>
<dbReference type="AlphaFoldDB" id="A0A7Y4KTM6"/>
<dbReference type="RefSeq" id="WP_171439082.1">
    <property type="nucleotide sequence ID" value="NZ_JABFJV010000528.1"/>
</dbReference>
<comment type="caution">
    <text evidence="1">The sequence shown here is derived from an EMBL/GenBank/DDBJ whole genome shotgun (WGS) entry which is preliminary data.</text>
</comment>
<sequence length="367" mass="40126">MRPELTERWLTPDGLRRRERLITSGFQGPWREVLKGFVGVDALGPQVGDLRGIDLTNEELPGADLVHVRLDGARLDDCGLNEARLDFATLSGASLTLARLDGASLMACVALSTCWDDASLEGATLTASNLVRGSFRRARLQGARLTAATLMKADLRCADLRGAELSCCDLEEACVAGVLSGRTRTYERAGSGNADVRYYREHGGYPSFIDAILLDPGPRALRWLNRKEILMHVEAAVEMSTGVDAEILALLRETHPMFHQLAAVAMLIGGARPEPLAALWDRIDRGSGACPQLTVAALLLDPGFEPAARSRLKAADGLRDEAVASLMWALGLEPGTNEWERSAKSICQRWMENLRKNMPSIIQQRWL</sequence>
<evidence type="ECO:0000313" key="1">
    <source>
        <dbReference type="EMBL" id="NOK39627.1"/>
    </source>
</evidence>
<accession>A0A7Y4KTM6</accession>
<dbReference type="InterPro" id="IPR051082">
    <property type="entry name" value="Pentapeptide-BTB/POZ_domain"/>
</dbReference>
<dbReference type="Pfam" id="PF00805">
    <property type="entry name" value="Pentapeptide"/>
    <property type="match status" value="2"/>
</dbReference>
<dbReference type="InterPro" id="IPR001646">
    <property type="entry name" value="5peptide_repeat"/>
</dbReference>
<evidence type="ECO:0000313" key="2">
    <source>
        <dbReference type="Proteomes" id="UP000563426"/>
    </source>
</evidence>
<dbReference type="Gene3D" id="2.160.20.80">
    <property type="entry name" value="E3 ubiquitin-protein ligase SopA"/>
    <property type="match status" value="1"/>
</dbReference>
<protein>
    <submittedName>
        <fullName evidence="1">Pentapeptide repeat-containing protein</fullName>
    </submittedName>
</protein>
<proteinExistence type="predicted"/>
<dbReference type="PANTHER" id="PTHR14136:SF17">
    <property type="entry name" value="BTB_POZ DOMAIN-CONTAINING PROTEIN KCTD9"/>
    <property type="match status" value="1"/>
</dbReference>
<dbReference type="SUPFAM" id="SSF141571">
    <property type="entry name" value="Pentapeptide repeat-like"/>
    <property type="match status" value="1"/>
</dbReference>
<keyword evidence="2" id="KW-1185">Reference proteome</keyword>
<name>A0A7Y4KTM6_9BACT</name>
<dbReference type="Proteomes" id="UP000563426">
    <property type="component" value="Unassembled WGS sequence"/>
</dbReference>